<evidence type="ECO:0000313" key="4">
    <source>
        <dbReference type="Proteomes" id="UP000887574"/>
    </source>
</evidence>
<feature type="domain" description="Fibronectin type-III" evidence="3">
    <location>
        <begin position="1163"/>
        <end position="1257"/>
    </location>
</feature>
<feature type="domain" description="Fibronectin type-III" evidence="3">
    <location>
        <begin position="1258"/>
        <end position="1354"/>
    </location>
</feature>
<feature type="compositionally biased region" description="Polar residues" evidence="2">
    <location>
        <begin position="1239"/>
        <end position="1254"/>
    </location>
</feature>
<evidence type="ECO:0000256" key="2">
    <source>
        <dbReference type="SAM" id="MobiDB-lite"/>
    </source>
</evidence>
<dbReference type="SUPFAM" id="SSF49265">
    <property type="entry name" value="Fibronectin type III"/>
    <property type="match status" value="7"/>
</dbReference>
<protein>
    <submittedName>
        <fullName evidence="5">Fibronectin type-III domain-containing protein</fullName>
    </submittedName>
</protein>
<dbReference type="InterPro" id="IPR050991">
    <property type="entry name" value="ECM_Regulatory_Proteins"/>
</dbReference>
<evidence type="ECO:0000313" key="5">
    <source>
        <dbReference type="WBParaSite" id="jg20433"/>
    </source>
</evidence>
<dbReference type="SMART" id="SM00060">
    <property type="entry name" value="FN3"/>
    <property type="match status" value="9"/>
</dbReference>
<dbReference type="InterPro" id="IPR003961">
    <property type="entry name" value="FN3_dom"/>
</dbReference>
<feature type="region of interest" description="Disordered" evidence="2">
    <location>
        <begin position="1153"/>
        <end position="1173"/>
    </location>
</feature>
<dbReference type="InterPro" id="IPR013783">
    <property type="entry name" value="Ig-like_fold"/>
</dbReference>
<organism evidence="4 5">
    <name type="scientific">Ditylenchus dipsaci</name>
    <dbReference type="NCBI Taxonomy" id="166011"/>
    <lineage>
        <taxon>Eukaryota</taxon>
        <taxon>Metazoa</taxon>
        <taxon>Ecdysozoa</taxon>
        <taxon>Nematoda</taxon>
        <taxon>Chromadorea</taxon>
        <taxon>Rhabditida</taxon>
        <taxon>Tylenchina</taxon>
        <taxon>Tylenchomorpha</taxon>
        <taxon>Sphaerularioidea</taxon>
        <taxon>Anguinidae</taxon>
        <taxon>Anguininae</taxon>
        <taxon>Ditylenchus</taxon>
    </lineage>
</organism>
<dbReference type="PROSITE" id="PS50853">
    <property type="entry name" value="FN3"/>
    <property type="match status" value="4"/>
</dbReference>
<dbReference type="PANTHER" id="PTHR46708">
    <property type="entry name" value="TENASCIN"/>
    <property type="match status" value="1"/>
</dbReference>
<feature type="domain" description="Fibronectin type-III" evidence="3">
    <location>
        <begin position="229"/>
        <end position="322"/>
    </location>
</feature>
<feature type="region of interest" description="Disordered" evidence="2">
    <location>
        <begin position="1239"/>
        <end position="1259"/>
    </location>
</feature>
<keyword evidence="1" id="KW-0677">Repeat</keyword>
<dbReference type="Proteomes" id="UP000887574">
    <property type="component" value="Unplaced"/>
</dbReference>
<sequence>MKNDDVIFNQSSSSVSIEVVSQPWNPLLDISQPQVEAASEESKLLSIQWKESAEGSIQNTIASPNLYCNCESPSGSRLNKVNPFDRFPSFQQASLTLCASKCSVTRMKCWWRPQKSGPEMKLSASNVKLTRSQHPDVDVKETGQFSVALAWQPPECGSVGEYHVELRGKGSQLFDVHRQTVAQPSASITGLLSGTEYGVRIRAVDRSRTLGPWNEELTTVSTKGDVPESSADVSIEYKSSTEARIRWKHFDDERLQHYEVILVELDKNEMAQRSERSRVAPTENSMLFTDMAPQTEYKVGVVAYVDHEPKHVYRLTFSTADQSTLSLEMAPVVVKEGAQHYQVHWKKPEGLDIYKFLVEYRPNNDSKWQKVSEERLATDGQESYSVAASELVDAFSVRVVFVDSKQTAVARSKEVLVSSGDQETACDADAGTVRSISVDSTANIGYEYSIWKPEDGPTPPETTSFSEKPSVLIEGLDTNNVYLFRLRSRLTNGHSPWSKAVEGLTVDQESGENIYRLRIVLSPPKSFLVWTPLPEHRENIANFKLSYKHSGQDKWTRIVQPPTFFKCPANIAESNDFCYDLRDLEYGKQYTSTLIYELRNSEWTSHGSPLFFILVEAADSLVSTQPNNLKITSPNPSSIEVRWLPPSSTTNRLNPGSNYNISVVALSEAWPQGQQTSQVFEFPDTKAEVGGVGGGFDDAPAAAPSLTLEGFQVEEMGSKAMVSWQVVGDPSTVRAYQVEQKSEADAQWRPASNYISNKGVESQSHWTKGDSISVSQPAALKASCQKVSQVPLTWSYPNEPTQECGLYFVISGTIDSVAIQQTVDGQSREHRFDSNPARNWRLQVGAVNRLGAGPVSALVPLQMDSKRIVNESAHRTRRSICDPRTDFWCRQSDYSTDAGDITRGALSGNGRGVFGYRVLFRTENTGWNPYGQMVPYVGDNEDYSQSLTGLLVGLPYQIQVQALDRNSYVLYTTADVAAESTCQAPTHPPSHLAVDAPDSRHIRLTWNPPQQSTWRCNSVRVENPDLQWTVKVRSVNSAGQSPWSASVSSRSPPASELIEGPFVTNIQGVPRLSWKSREGSDPDLIDHFIVEWRTRTQPGWTTHGSKIMYSGWQRPYTMDLTELPQGHTYEVHVKAVDHNYGTAFVSPSVSIQSSRQCSPPRSAPRGVETSPIGPTQIRLSWQPLPESEWNCDKIWYVVKYSSPETQGYKNLTQGEVQTVFSSKPYTQWQFEVQAANPAGASSWSRPQSSQTFSTAPGPVSDLNVLPQTADSLQLSWRPPQNPNGQVTGYEVTYQLISRGMCDNVPDRVITVVSDRPTHTIGQLHPHSKYRIGWLLEPTLQQNERTTREVQTDPSVPTAPPANVRIDNVEGSNAELSWHAHLVCTPMEISRSMSTK</sequence>
<dbReference type="CDD" id="cd00063">
    <property type="entry name" value="FN3"/>
    <property type="match status" value="7"/>
</dbReference>
<dbReference type="PANTHER" id="PTHR46708:SF2">
    <property type="entry name" value="FIBRONECTIN TYPE-III DOMAIN-CONTAINING PROTEIN"/>
    <property type="match status" value="1"/>
</dbReference>
<proteinExistence type="predicted"/>
<feature type="domain" description="Fibronectin type-III" evidence="3">
    <location>
        <begin position="131"/>
        <end position="225"/>
    </location>
</feature>
<dbReference type="InterPro" id="IPR036116">
    <property type="entry name" value="FN3_sf"/>
</dbReference>
<accession>A0A915DIS7</accession>
<dbReference type="Gene3D" id="2.60.40.10">
    <property type="entry name" value="Immunoglobulins"/>
    <property type="match status" value="7"/>
</dbReference>
<reference evidence="5" key="1">
    <citation type="submission" date="2022-11" db="UniProtKB">
        <authorList>
            <consortium name="WormBaseParasite"/>
        </authorList>
    </citation>
    <scope>IDENTIFICATION</scope>
</reference>
<dbReference type="WBParaSite" id="jg20433">
    <property type="protein sequence ID" value="jg20433"/>
    <property type="gene ID" value="jg20433"/>
</dbReference>
<name>A0A915DIS7_9BILA</name>
<keyword evidence="4" id="KW-1185">Reference proteome</keyword>
<dbReference type="Pfam" id="PF00041">
    <property type="entry name" value="fn3"/>
    <property type="match status" value="4"/>
</dbReference>
<evidence type="ECO:0000259" key="3">
    <source>
        <dbReference type="PROSITE" id="PS50853"/>
    </source>
</evidence>
<evidence type="ECO:0000256" key="1">
    <source>
        <dbReference type="ARBA" id="ARBA00022737"/>
    </source>
</evidence>